<feature type="chain" id="PRO_5047131351" description="Secreted protein" evidence="1">
    <location>
        <begin position="29"/>
        <end position="168"/>
    </location>
</feature>
<protein>
    <recommendedName>
        <fullName evidence="4">Secreted protein</fullName>
    </recommendedName>
</protein>
<proteinExistence type="predicted"/>
<evidence type="ECO:0000313" key="2">
    <source>
        <dbReference type="EMBL" id="MBF6025656.1"/>
    </source>
</evidence>
<keyword evidence="3" id="KW-1185">Reference proteome</keyword>
<evidence type="ECO:0000313" key="3">
    <source>
        <dbReference type="Proteomes" id="UP001429984"/>
    </source>
</evidence>
<sequence>MRLTRKRPLTAGLLATALALFLLAPCVAAQQRIEQQMTPEQIKATGLDRLTPEQLANLNAWLNGKLELETTKAAESAKKKVEQENRGFASFGSSEPVTGHISGDFRGFGRGRNYTLDNGQVWEQVDDATLAGTRLTSPQVKISPSLVGNSWYMSVEGFNTRAKVRRVK</sequence>
<feature type="signal peptide" evidence="1">
    <location>
        <begin position="1"/>
        <end position="28"/>
    </location>
</feature>
<name>A0ABS0BD02_9GAMM</name>
<comment type="caution">
    <text evidence="2">The sequence shown here is derived from an EMBL/GenBank/DDBJ whole genome shotgun (WGS) entry which is preliminary data.</text>
</comment>
<accession>A0ABS0BD02</accession>
<reference evidence="2 3" key="1">
    <citation type="submission" date="2020-11" db="EMBL/GenBank/DDBJ databases">
        <title>Draft Genome Sequence and Secondary Metabolite Biosynthetic Potential of the Lysobacter niastensis Type strain DSM 18481.</title>
        <authorList>
            <person name="Turrini P."/>
            <person name="Artuso I."/>
            <person name="Tescari M."/>
            <person name="Lugli G.A."/>
            <person name="Frangipani E."/>
            <person name="Ventura M."/>
            <person name="Visca P."/>
        </authorList>
    </citation>
    <scope>NUCLEOTIDE SEQUENCE [LARGE SCALE GENOMIC DNA]</scope>
    <source>
        <strain evidence="2 3">DSM 18481</strain>
    </source>
</reference>
<gene>
    <name evidence="2" type="ORF">IU514_16605</name>
</gene>
<keyword evidence="1" id="KW-0732">Signal</keyword>
<dbReference type="EMBL" id="JADLZT010000010">
    <property type="protein sequence ID" value="MBF6025656.1"/>
    <property type="molecule type" value="Genomic_DNA"/>
</dbReference>
<evidence type="ECO:0000256" key="1">
    <source>
        <dbReference type="SAM" id="SignalP"/>
    </source>
</evidence>
<dbReference type="Proteomes" id="UP001429984">
    <property type="component" value="Unassembled WGS sequence"/>
</dbReference>
<organism evidence="2 3">
    <name type="scientific">Lysobacter niastensis</name>
    <dbReference type="NCBI Taxonomy" id="380629"/>
    <lineage>
        <taxon>Bacteria</taxon>
        <taxon>Pseudomonadati</taxon>
        <taxon>Pseudomonadota</taxon>
        <taxon>Gammaproteobacteria</taxon>
        <taxon>Lysobacterales</taxon>
        <taxon>Lysobacteraceae</taxon>
        <taxon>Lysobacter</taxon>
    </lineage>
</organism>
<evidence type="ECO:0008006" key="4">
    <source>
        <dbReference type="Google" id="ProtNLM"/>
    </source>
</evidence>
<dbReference type="RefSeq" id="WP_194932252.1">
    <property type="nucleotide sequence ID" value="NZ_JADLZT010000010.1"/>
</dbReference>